<evidence type="ECO:0000313" key="10">
    <source>
        <dbReference type="Proteomes" id="UP000315628"/>
    </source>
</evidence>
<dbReference type="SUPFAM" id="SSF109755">
    <property type="entry name" value="PhoU-like"/>
    <property type="match status" value="1"/>
</dbReference>
<dbReference type="Proteomes" id="UP000315628">
    <property type="component" value="Unassembled WGS sequence"/>
</dbReference>
<dbReference type="NCBIfam" id="TIGR02135">
    <property type="entry name" value="phoU_full"/>
    <property type="match status" value="1"/>
</dbReference>
<evidence type="ECO:0000256" key="4">
    <source>
        <dbReference type="ARBA" id="ARBA00022448"/>
    </source>
</evidence>
<dbReference type="PANTHER" id="PTHR42930">
    <property type="entry name" value="PHOSPHATE-SPECIFIC TRANSPORT SYSTEM ACCESSORY PROTEIN PHOU"/>
    <property type="match status" value="1"/>
</dbReference>
<evidence type="ECO:0000259" key="8">
    <source>
        <dbReference type="Pfam" id="PF01895"/>
    </source>
</evidence>
<dbReference type="OrthoDB" id="9814256at2"/>
<dbReference type="GO" id="GO:0045936">
    <property type="term" value="P:negative regulation of phosphate metabolic process"/>
    <property type="evidence" value="ECO:0007669"/>
    <property type="project" value="InterPro"/>
</dbReference>
<gene>
    <name evidence="9" type="ORF">FB557_0558</name>
</gene>
<dbReference type="Pfam" id="PF01895">
    <property type="entry name" value="PhoU"/>
    <property type="match status" value="2"/>
</dbReference>
<dbReference type="InterPro" id="IPR038078">
    <property type="entry name" value="PhoU-like_sf"/>
</dbReference>
<comment type="similarity">
    <text evidence="2 7">Belongs to the PhoU family.</text>
</comment>
<dbReference type="InterPro" id="IPR028366">
    <property type="entry name" value="PhoU"/>
</dbReference>
<dbReference type="FunFam" id="1.20.58.220:FF:000004">
    <property type="entry name" value="Phosphate-specific transport system accessory protein PhoU"/>
    <property type="match status" value="1"/>
</dbReference>
<evidence type="ECO:0000313" key="9">
    <source>
        <dbReference type="EMBL" id="TWD17004.1"/>
    </source>
</evidence>
<evidence type="ECO:0000256" key="5">
    <source>
        <dbReference type="ARBA" id="ARBA00022490"/>
    </source>
</evidence>
<keyword evidence="4 7" id="KW-0813">Transport</keyword>
<comment type="subcellular location">
    <subcellularLocation>
        <location evidence="1 7">Cytoplasm</location>
    </subcellularLocation>
</comment>
<dbReference type="GO" id="GO:0030643">
    <property type="term" value="P:intracellular phosphate ion homeostasis"/>
    <property type="evidence" value="ECO:0007669"/>
    <property type="project" value="InterPro"/>
</dbReference>
<dbReference type="PIRSF" id="PIRSF003107">
    <property type="entry name" value="PhoU"/>
    <property type="match status" value="1"/>
</dbReference>
<comment type="subunit">
    <text evidence="3 7">Homodimer.</text>
</comment>
<comment type="function">
    <text evidence="7">Plays a role in the regulation of phosphate uptake.</text>
</comment>
<dbReference type="AlphaFoldDB" id="A0A560WHL4"/>
<feature type="domain" description="PhoU" evidence="8">
    <location>
        <begin position="18"/>
        <end position="103"/>
    </location>
</feature>
<dbReference type="GO" id="GO:0006817">
    <property type="term" value="P:phosphate ion transport"/>
    <property type="evidence" value="ECO:0007669"/>
    <property type="project" value="UniProtKB-KW"/>
</dbReference>
<dbReference type="GO" id="GO:0005737">
    <property type="term" value="C:cytoplasm"/>
    <property type="evidence" value="ECO:0007669"/>
    <property type="project" value="UniProtKB-SubCell"/>
</dbReference>
<dbReference type="EMBL" id="VIUW01000001">
    <property type="protein sequence ID" value="TWD17004.1"/>
    <property type="molecule type" value="Genomic_DNA"/>
</dbReference>
<evidence type="ECO:0000256" key="2">
    <source>
        <dbReference type="ARBA" id="ARBA00008107"/>
    </source>
</evidence>
<organism evidence="9 10">
    <name type="scientific">Marihabitans asiaticum</name>
    <dbReference type="NCBI Taxonomy" id="415218"/>
    <lineage>
        <taxon>Bacteria</taxon>
        <taxon>Bacillati</taxon>
        <taxon>Actinomycetota</taxon>
        <taxon>Actinomycetes</taxon>
        <taxon>Micrococcales</taxon>
        <taxon>Intrasporangiaceae</taxon>
        <taxon>Marihabitans</taxon>
    </lineage>
</organism>
<sequence>MREVFHDELQQITDDLVGMSSSVRVAIQRGTEALLRGDVKLAEQVIDEDRGIDDLRTILDAHAVDLLARQSPVATDLRTIVTSMRMSADLERMGDLARHVAKLTRLRFPDIAVPEPIQPIVREMNQICLRIVDQVGTCLRTQDLDVVEDLERIDDELDELHRRLYEQLVDGHWEHGTESAVDMALLGRYYERFGDHGVSVARRVRYLVTGEEFQDRDD</sequence>
<comment type="caution">
    <text evidence="9">The sequence shown here is derived from an EMBL/GenBank/DDBJ whole genome shotgun (WGS) entry which is preliminary data.</text>
</comment>
<keyword evidence="6 7" id="KW-0592">Phosphate transport</keyword>
<reference evidence="9 10" key="1">
    <citation type="submission" date="2019-06" db="EMBL/GenBank/DDBJ databases">
        <title>Sequencing the genomes of 1000 actinobacteria strains.</title>
        <authorList>
            <person name="Klenk H.-P."/>
        </authorList>
    </citation>
    <scope>NUCLEOTIDE SEQUENCE [LARGE SCALE GENOMIC DNA]</scope>
    <source>
        <strain evidence="9 10">DSM 18935</strain>
    </source>
</reference>
<dbReference type="InterPro" id="IPR026022">
    <property type="entry name" value="PhoU_dom"/>
</dbReference>
<keyword evidence="10" id="KW-1185">Reference proteome</keyword>
<keyword evidence="5 7" id="KW-0963">Cytoplasm</keyword>
<name>A0A560WHL4_9MICO</name>
<accession>A0A560WHL4</accession>
<proteinExistence type="inferred from homology"/>
<feature type="domain" description="PhoU" evidence="8">
    <location>
        <begin position="121"/>
        <end position="204"/>
    </location>
</feature>
<dbReference type="PANTHER" id="PTHR42930:SF3">
    <property type="entry name" value="PHOSPHATE-SPECIFIC TRANSPORT SYSTEM ACCESSORY PROTEIN PHOU"/>
    <property type="match status" value="1"/>
</dbReference>
<evidence type="ECO:0000256" key="1">
    <source>
        <dbReference type="ARBA" id="ARBA00004496"/>
    </source>
</evidence>
<evidence type="ECO:0000256" key="6">
    <source>
        <dbReference type="ARBA" id="ARBA00022592"/>
    </source>
</evidence>
<dbReference type="Gene3D" id="1.20.58.220">
    <property type="entry name" value="Phosphate transport system protein phou homolog 2, domain 2"/>
    <property type="match status" value="1"/>
</dbReference>
<evidence type="ECO:0000256" key="7">
    <source>
        <dbReference type="PIRNR" id="PIRNR003107"/>
    </source>
</evidence>
<protein>
    <recommendedName>
        <fullName evidence="7">Phosphate-specific transport system accessory protein PhoU</fullName>
    </recommendedName>
</protein>
<evidence type="ECO:0000256" key="3">
    <source>
        <dbReference type="ARBA" id="ARBA00011738"/>
    </source>
</evidence>
<dbReference type="RefSeq" id="WP_144855409.1">
    <property type="nucleotide sequence ID" value="NZ_BAAAYT010000002.1"/>
</dbReference>